<dbReference type="InterPro" id="IPR000663">
    <property type="entry name" value="Natr_peptide"/>
</dbReference>
<comment type="subcellular location">
    <subcellularLocation>
        <location evidence="1">Secreted</location>
    </subcellularLocation>
</comment>
<dbReference type="CTD" id="4879"/>
<sequence>MQLFHIPIACILAFVNLQLLSGHPVPSEILSSADVDILKVLLHRLEASIPAQRPVASDDVPAQSDADVSLDDTILPEEEDYTQPQSAEPRVSLADVKEFLSARDLKAVRNDSKRYSGCFGRRMDRIGSMTSLGCNTARRNNQKRR</sequence>
<keyword evidence="5" id="KW-0838">Vasoactive</keyword>
<dbReference type="GO" id="GO:0006182">
    <property type="term" value="P:cGMP biosynthetic process"/>
    <property type="evidence" value="ECO:0007669"/>
    <property type="project" value="TreeGrafter"/>
</dbReference>
<dbReference type="GO" id="GO:0005615">
    <property type="term" value="C:extracellular space"/>
    <property type="evidence" value="ECO:0007669"/>
    <property type="project" value="TreeGrafter"/>
</dbReference>
<dbReference type="PANTHER" id="PTHR14066">
    <property type="entry name" value="ATRIAL NATRIURETIC FACTOR PRECURSOR"/>
    <property type="match status" value="1"/>
</dbReference>
<dbReference type="AlphaFoldDB" id="A0A6P3W205"/>
<accession>A0A6P3W205</accession>
<evidence type="ECO:0000256" key="4">
    <source>
        <dbReference type="ARBA" id="ARBA00022729"/>
    </source>
</evidence>
<feature type="signal peptide" evidence="7">
    <location>
        <begin position="1"/>
        <end position="22"/>
    </location>
</feature>
<reference evidence="9" key="1">
    <citation type="submission" date="2025-08" db="UniProtKB">
        <authorList>
            <consortium name="RefSeq"/>
        </authorList>
    </citation>
    <scope>IDENTIFICATION</scope>
</reference>
<keyword evidence="3" id="KW-0964">Secreted</keyword>
<feature type="chain" id="PRO_5028174456" evidence="7">
    <location>
        <begin position="23"/>
        <end position="145"/>
    </location>
</feature>
<evidence type="ECO:0000313" key="8">
    <source>
        <dbReference type="Proteomes" id="UP000515152"/>
    </source>
</evidence>
<comment type="similarity">
    <text evidence="2">Belongs to the natriuretic peptide family.</text>
</comment>
<evidence type="ECO:0000256" key="6">
    <source>
        <dbReference type="ARBA" id="ARBA00023157"/>
    </source>
</evidence>
<dbReference type="GO" id="GO:0003085">
    <property type="term" value="P:negative regulation of systemic arterial blood pressure"/>
    <property type="evidence" value="ECO:0007669"/>
    <property type="project" value="TreeGrafter"/>
</dbReference>
<dbReference type="SMART" id="SM00183">
    <property type="entry name" value="NAT_PEP"/>
    <property type="match status" value="1"/>
</dbReference>
<dbReference type="InterPro" id="IPR050787">
    <property type="entry name" value="Natriuretic_peptide"/>
</dbReference>
<dbReference type="GO" id="GO:0007168">
    <property type="term" value="P:receptor guanylyl cyclase signaling pathway"/>
    <property type="evidence" value="ECO:0007669"/>
    <property type="project" value="TreeGrafter"/>
</dbReference>
<dbReference type="GO" id="GO:0005179">
    <property type="term" value="F:hormone activity"/>
    <property type="evidence" value="ECO:0007669"/>
    <property type="project" value="InterPro"/>
</dbReference>
<dbReference type="RefSeq" id="XP_012687571.1">
    <property type="nucleotide sequence ID" value="XM_012832117.3"/>
</dbReference>
<dbReference type="PRINTS" id="PR00712">
    <property type="entry name" value="BNATPEPTIDE"/>
</dbReference>
<evidence type="ECO:0000313" key="9">
    <source>
        <dbReference type="RefSeq" id="XP_012687571.1"/>
    </source>
</evidence>
<dbReference type="PANTHER" id="PTHR14066:SF10">
    <property type="entry name" value="NATRIURETIC PEPTIDES B"/>
    <property type="match status" value="1"/>
</dbReference>
<dbReference type="Proteomes" id="UP000515152">
    <property type="component" value="Chromosome 4"/>
</dbReference>
<gene>
    <name evidence="9" type="primary">nppb</name>
</gene>
<evidence type="ECO:0000256" key="2">
    <source>
        <dbReference type="ARBA" id="ARBA00009041"/>
    </source>
</evidence>
<evidence type="ECO:0000256" key="7">
    <source>
        <dbReference type="SAM" id="SignalP"/>
    </source>
</evidence>
<protein>
    <submittedName>
        <fullName evidence="9">Natriuretic peptides B</fullName>
    </submittedName>
</protein>
<dbReference type="GeneID" id="105904259"/>
<name>A0A6P3W205_CLUHA</name>
<dbReference type="Pfam" id="PF00212">
    <property type="entry name" value="ANP"/>
    <property type="match status" value="1"/>
</dbReference>
<dbReference type="KEGG" id="char:105904259"/>
<evidence type="ECO:0000256" key="3">
    <source>
        <dbReference type="ARBA" id="ARBA00022525"/>
    </source>
</evidence>
<dbReference type="GO" id="GO:0097746">
    <property type="term" value="P:blood vessel diameter maintenance"/>
    <property type="evidence" value="ECO:0007669"/>
    <property type="project" value="UniProtKB-KW"/>
</dbReference>
<dbReference type="GO" id="GO:0007218">
    <property type="term" value="P:neuropeptide signaling pathway"/>
    <property type="evidence" value="ECO:0007669"/>
    <property type="project" value="TreeGrafter"/>
</dbReference>
<keyword evidence="8" id="KW-1185">Reference proteome</keyword>
<dbReference type="OrthoDB" id="9892281at2759"/>
<dbReference type="GO" id="GO:0005737">
    <property type="term" value="C:cytoplasm"/>
    <property type="evidence" value="ECO:0007669"/>
    <property type="project" value="TreeGrafter"/>
</dbReference>
<dbReference type="GO" id="GO:0051427">
    <property type="term" value="F:hormone receptor binding"/>
    <property type="evidence" value="ECO:0007669"/>
    <property type="project" value="TreeGrafter"/>
</dbReference>
<keyword evidence="6" id="KW-1015">Disulfide bond</keyword>
<keyword evidence="4 7" id="KW-0732">Signal</keyword>
<evidence type="ECO:0000256" key="5">
    <source>
        <dbReference type="ARBA" id="ARBA00022858"/>
    </source>
</evidence>
<evidence type="ECO:0000256" key="1">
    <source>
        <dbReference type="ARBA" id="ARBA00004613"/>
    </source>
</evidence>
<proteinExistence type="inferred from homology"/>
<dbReference type="InterPro" id="IPR002408">
    <property type="entry name" value="Natriuretic_peptide_brain"/>
</dbReference>
<organism evidence="8 9">
    <name type="scientific">Clupea harengus</name>
    <name type="common">Atlantic herring</name>
    <dbReference type="NCBI Taxonomy" id="7950"/>
    <lineage>
        <taxon>Eukaryota</taxon>
        <taxon>Metazoa</taxon>
        <taxon>Chordata</taxon>
        <taxon>Craniata</taxon>
        <taxon>Vertebrata</taxon>
        <taxon>Euteleostomi</taxon>
        <taxon>Actinopterygii</taxon>
        <taxon>Neopterygii</taxon>
        <taxon>Teleostei</taxon>
        <taxon>Clupei</taxon>
        <taxon>Clupeiformes</taxon>
        <taxon>Clupeoidei</taxon>
        <taxon>Clupeidae</taxon>
        <taxon>Clupea</taxon>
    </lineage>
</organism>
<dbReference type="GO" id="GO:0019934">
    <property type="term" value="P:cGMP-mediated signaling"/>
    <property type="evidence" value="ECO:0007669"/>
    <property type="project" value="TreeGrafter"/>
</dbReference>